<dbReference type="eggNOG" id="COG1629">
    <property type="taxonomic scope" value="Bacteria"/>
</dbReference>
<dbReference type="InterPro" id="IPR010104">
    <property type="entry name" value="TonB_rcpt_bac"/>
</dbReference>
<evidence type="ECO:0000259" key="6">
    <source>
        <dbReference type="Pfam" id="PF07715"/>
    </source>
</evidence>
<dbReference type="PANTHER" id="PTHR40980">
    <property type="entry name" value="PLUG DOMAIN-CONTAINING PROTEIN"/>
    <property type="match status" value="1"/>
</dbReference>
<dbReference type="PANTHER" id="PTHR40980:SF4">
    <property type="entry name" value="TONB-DEPENDENT RECEPTOR-LIKE BETA-BARREL DOMAIN-CONTAINING PROTEIN"/>
    <property type="match status" value="1"/>
</dbReference>
<dbReference type="Pfam" id="PF07715">
    <property type="entry name" value="Plug"/>
    <property type="match status" value="1"/>
</dbReference>
<keyword evidence="7" id="KW-0675">Receptor</keyword>
<dbReference type="KEGG" id="mro:MROS_2842"/>
<dbReference type="HOGENOM" id="CLU_006935_1_2_10"/>
<dbReference type="STRING" id="1191523.MROS_2842"/>
<dbReference type="eggNOG" id="COG4771">
    <property type="taxonomic scope" value="Bacteria"/>
</dbReference>
<keyword evidence="4" id="KW-0798">TonB box</keyword>
<reference evidence="7 8" key="1">
    <citation type="journal article" date="2013" name="PLoS ONE">
        <title>Genomic analysis of Melioribacter roseus, facultatively anaerobic organotrophic bacterium representing a novel deep lineage within Bacteriodetes/Chlorobi group.</title>
        <authorList>
            <person name="Kadnikov V.V."/>
            <person name="Mardanov A.V."/>
            <person name="Podosokorskaya O.A."/>
            <person name="Gavrilov S.N."/>
            <person name="Kublanov I.V."/>
            <person name="Beletsky A.V."/>
            <person name="Bonch-Osmolovskaya E.A."/>
            <person name="Ravin N.V."/>
        </authorList>
    </citation>
    <scope>NUCLEOTIDE SEQUENCE [LARGE SCALE GENOMIC DNA]</scope>
    <source>
        <strain evidence="8">JCM 17771 / P3M-2</strain>
    </source>
</reference>
<protein>
    <submittedName>
        <fullName evidence="7">TonB-dependent receptor</fullName>
    </submittedName>
</protein>
<keyword evidence="3" id="KW-0998">Cell outer membrane</keyword>
<dbReference type="EMBL" id="CP003557">
    <property type="protein sequence ID" value="AFN76072.1"/>
    <property type="molecule type" value="Genomic_DNA"/>
</dbReference>
<name>I6YZS2_MELRP</name>
<evidence type="ECO:0000313" key="8">
    <source>
        <dbReference type="Proteomes" id="UP000009011"/>
    </source>
</evidence>
<organism evidence="7 8">
    <name type="scientific">Melioribacter roseus (strain DSM 23840 / JCM 17771 / VKM B-2668 / P3M-2)</name>
    <dbReference type="NCBI Taxonomy" id="1191523"/>
    <lineage>
        <taxon>Bacteria</taxon>
        <taxon>Pseudomonadati</taxon>
        <taxon>Ignavibacteriota</taxon>
        <taxon>Ignavibacteria</taxon>
        <taxon>Ignavibacteriales</taxon>
        <taxon>Melioribacteraceae</taxon>
        <taxon>Melioribacter</taxon>
    </lineage>
</organism>
<dbReference type="NCBIfam" id="TIGR01782">
    <property type="entry name" value="TonB-Xanth-Caul"/>
    <property type="match status" value="1"/>
</dbReference>
<evidence type="ECO:0000256" key="2">
    <source>
        <dbReference type="ARBA" id="ARBA00023136"/>
    </source>
</evidence>
<dbReference type="SUPFAM" id="SSF49464">
    <property type="entry name" value="Carboxypeptidase regulatory domain-like"/>
    <property type="match status" value="1"/>
</dbReference>
<dbReference type="Pfam" id="PF00593">
    <property type="entry name" value="TonB_dep_Rec_b-barrel"/>
    <property type="match status" value="1"/>
</dbReference>
<evidence type="ECO:0000259" key="5">
    <source>
        <dbReference type="Pfam" id="PF00593"/>
    </source>
</evidence>
<evidence type="ECO:0000256" key="3">
    <source>
        <dbReference type="ARBA" id="ARBA00023237"/>
    </source>
</evidence>
<feature type="domain" description="TonB-dependent receptor-like beta-barrel" evidence="5">
    <location>
        <begin position="435"/>
        <end position="960"/>
    </location>
</feature>
<comment type="subcellular location">
    <subcellularLocation>
        <location evidence="1 4">Cell outer membrane</location>
    </subcellularLocation>
</comment>
<dbReference type="InterPro" id="IPR012910">
    <property type="entry name" value="Plug_dom"/>
</dbReference>
<evidence type="ECO:0000313" key="7">
    <source>
        <dbReference type="EMBL" id="AFN76072.1"/>
    </source>
</evidence>
<dbReference type="Gene3D" id="2.170.130.10">
    <property type="entry name" value="TonB-dependent receptor, plug domain"/>
    <property type="match status" value="1"/>
</dbReference>
<dbReference type="GO" id="GO:0009279">
    <property type="term" value="C:cell outer membrane"/>
    <property type="evidence" value="ECO:0007669"/>
    <property type="project" value="UniProtKB-SubCell"/>
</dbReference>
<sequence length="1001" mass="113056">MKIISKFLLTILLSVISVTLIHAQGKGRIAGTVIDSTTNEPLVGANVLLVGTSLGAATDLEGKYVIAQIEPGTYKVAVRYIGYVTKEITIDVLPNRTVQLDVALATQAIEGQEIIITAQAQGQKAAINQQLTANTIKNVVSAEKIHELPDADAATALSRLPGLSLMNGDQVVIRGVQAKQNLILINGIQLPSTDVNTRATNLGFISANMLSGIEVVKVVTPDMDANAIGGVVNLRLREAPSGFHFDMLSQGSLNHQDRTYDNYRFWASVSNRYFDDKLGVFIQGNADRFDDGLDQISASYERYEFLPYGESPYRLNTFNYQDQQNITSTYGGSIILDYKLPDGKILLQNTISKGINDNATHNTQLDLQNNRVIYSLNRDKYKRTLLANAFQMEYNFGDIKGELTLSHSYSDRNTDIRYGDPGDNTNFANAAGAPFGYDANGNRISYSNLRNTITPAEILNIEIDPADYQGADISDWAVIREVAFKQHIYNSQLDFTIPVSFTSDFSSTFKVGGKFKRTTRSNDLNRWYKRTGDEDFYSNVRDFIPGKTLSNQNQLLFTDVQNKDYTRGKYFLNGEHPYNYAFNIGMLDDFYTRARSGWGQAVHKDGTVSEDFNGAEIFTAGYLMGTFNLGTKLSMILGGRYEYYNMKYNATNFYVTHPVDGNGRILDTLNTVDRDDNNFFPNAQIRYKFTDWADVRLAYSKTIARPDFRAILPNVYFSPGLTNRAGNPYLKPAVSTNYDLYMSFYNNEIGLFTVGGFYKEIDNVFFQTTIFYQNLSYYGVSFPDSAFWVSQGITPPARSDKIDTYINNPSPAIIKGLEFDWQTNFWYLPEPLNALVLNINYTRVWSEMDYQQLINQVEREEYIDPITGRRKFREKYITTDTIRTARLINQGDDILNIALGIDYKGFSARLSFNMQGNVITSVGQRPEEDTFTGNIYKWDFTIKQQLPVEGLSISLSGINIFHNPVKNYRKFRRTVDGPIIDNEASTLYSPRVFELNLRYTL</sequence>
<dbReference type="Gene3D" id="2.60.40.1120">
    <property type="entry name" value="Carboxypeptidase-like, regulatory domain"/>
    <property type="match status" value="1"/>
</dbReference>
<dbReference type="SUPFAM" id="SSF56935">
    <property type="entry name" value="Porins"/>
    <property type="match status" value="1"/>
</dbReference>
<dbReference type="RefSeq" id="WP_014857502.1">
    <property type="nucleotide sequence ID" value="NC_018178.1"/>
</dbReference>
<keyword evidence="8" id="KW-1185">Reference proteome</keyword>
<dbReference type="AlphaFoldDB" id="I6YZS2"/>
<dbReference type="Gene3D" id="2.40.170.20">
    <property type="entry name" value="TonB-dependent receptor, beta-barrel domain"/>
    <property type="match status" value="1"/>
</dbReference>
<proteinExistence type="inferred from homology"/>
<accession>I6YZS2</accession>
<feature type="domain" description="TonB-dependent receptor plug" evidence="6">
    <location>
        <begin position="137"/>
        <end position="231"/>
    </location>
</feature>
<dbReference type="InterPro" id="IPR000531">
    <property type="entry name" value="Beta-barrel_TonB"/>
</dbReference>
<dbReference type="OrthoDB" id="8727862at2"/>
<evidence type="ECO:0000256" key="4">
    <source>
        <dbReference type="RuleBase" id="RU003357"/>
    </source>
</evidence>
<dbReference type="InterPro" id="IPR036942">
    <property type="entry name" value="Beta-barrel_TonB_sf"/>
</dbReference>
<evidence type="ECO:0000256" key="1">
    <source>
        <dbReference type="ARBA" id="ARBA00004442"/>
    </source>
</evidence>
<gene>
    <name evidence="7" type="ordered locus">MROS_2842</name>
</gene>
<dbReference type="Pfam" id="PF13715">
    <property type="entry name" value="CarbopepD_reg_2"/>
    <property type="match status" value="1"/>
</dbReference>
<dbReference type="Proteomes" id="UP000009011">
    <property type="component" value="Chromosome"/>
</dbReference>
<keyword evidence="2 4" id="KW-0472">Membrane</keyword>
<dbReference type="InterPro" id="IPR008969">
    <property type="entry name" value="CarboxyPept-like_regulatory"/>
</dbReference>
<comment type="similarity">
    <text evidence="4">Belongs to the TonB-dependent receptor family.</text>
</comment>
<dbReference type="InterPro" id="IPR037066">
    <property type="entry name" value="Plug_dom_sf"/>
</dbReference>
<dbReference type="PATRIC" id="fig|1191523.3.peg.2978"/>